<dbReference type="AlphaFoldDB" id="G5QAC0"/>
<evidence type="ECO:0000313" key="1">
    <source>
        <dbReference type="EMBL" id="EHC73227.1"/>
    </source>
</evidence>
<accession>G5QAC0</accession>
<proteinExistence type="predicted"/>
<evidence type="ECO:0000313" key="2">
    <source>
        <dbReference type="Proteomes" id="UP000003221"/>
    </source>
</evidence>
<organism evidence="1 2">
    <name type="scientific">Salmonella enterica subsp. enterica serovar Montevideo str. S5-403</name>
    <dbReference type="NCBI Taxonomy" id="913242"/>
    <lineage>
        <taxon>Bacteria</taxon>
        <taxon>Pseudomonadati</taxon>
        <taxon>Pseudomonadota</taxon>
        <taxon>Gammaproteobacteria</taxon>
        <taxon>Enterobacterales</taxon>
        <taxon>Enterobacteriaceae</taxon>
        <taxon>Salmonella</taxon>
    </lineage>
</organism>
<comment type="caution">
    <text evidence="1">The sequence shown here is derived from an EMBL/GenBank/DDBJ whole genome shotgun (WGS) entry which is preliminary data.</text>
</comment>
<name>G5QAC0_SALMO</name>
<reference evidence="1 2" key="1">
    <citation type="journal article" date="2011" name="BMC Genomics">
        <title>Genome sequencing reveals diversification of virulence factor content and possible host adaptation in distinct subpopulations of Salmonella enterica.</title>
        <authorList>
            <person name="den Bakker H.C."/>
            <person name="Moreno Switt A.I."/>
            <person name="Govoni G."/>
            <person name="Cummings C.A."/>
            <person name="Ranieri M.L."/>
            <person name="Degoricija L."/>
            <person name="Hoelzer K."/>
            <person name="Rodriguez-Rivera L.D."/>
            <person name="Brown S."/>
            <person name="Bolchacova E."/>
            <person name="Furtado M.R."/>
            <person name="Wiedmann M."/>
        </authorList>
    </citation>
    <scope>NUCLEOTIDE SEQUENCE [LARGE SCALE GENOMIC DNA]</scope>
    <source>
        <strain evidence="1 2">S5-403</strain>
    </source>
</reference>
<gene>
    <name evidence="1" type="ORF">LTSEMON_5414</name>
</gene>
<protein>
    <submittedName>
        <fullName evidence="1">Uncharacterized protein</fullName>
    </submittedName>
</protein>
<dbReference type="Proteomes" id="UP000003221">
    <property type="component" value="Unassembled WGS sequence"/>
</dbReference>
<dbReference type="EMBL" id="AFCS01001200">
    <property type="protein sequence ID" value="EHC73227.1"/>
    <property type="molecule type" value="Genomic_DNA"/>
</dbReference>
<feature type="non-terminal residue" evidence="1">
    <location>
        <position position="35"/>
    </location>
</feature>
<sequence length="35" mass="4151">MAPRHRAVRALFLLRQPDTALYHRPPGVTRRQQLQ</sequence>